<organism evidence="1 2">
    <name type="scientific">Parascaris equorum</name>
    <name type="common">Equine roundworm</name>
    <dbReference type="NCBI Taxonomy" id="6256"/>
    <lineage>
        <taxon>Eukaryota</taxon>
        <taxon>Metazoa</taxon>
        <taxon>Ecdysozoa</taxon>
        <taxon>Nematoda</taxon>
        <taxon>Chromadorea</taxon>
        <taxon>Rhabditida</taxon>
        <taxon>Spirurina</taxon>
        <taxon>Ascaridomorpha</taxon>
        <taxon>Ascaridoidea</taxon>
        <taxon>Ascarididae</taxon>
        <taxon>Parascaris</taxon>
    </lineage>
</organism>
<sequence length="106" mass="11789">MDSLGGAVPCCDGLVVSDDNVMNDRIDVPVRFAEKVSPGRRLAETVELISNVWGVIPKKNVPVYRYDVRILEEFPPNASGDARIKEVTKQCREEASAWLSDTDIRV</sequence>
<proteinExistence type="predicted"/>
<evidence type="ECO:0000313" key="2">
    <source>
        <dbReference type="WBParaSite" id="PEQ_0000862401-mRNA-1"/>
    </source>
</evidence>
<reference evidence="2" key="1">
    <citation type="submission" date="2022-11" db="UniProtKB">
        <authorList>
            <consortium name="WormBaseParasite"/>
        </authorList>
    </citation>
    <scope>IDENTIFICATION</scope>
</reference>
<protein>
    <submittedName>
        <fullName evidence="2">Uncharacterized protein</fullName>
    </submittedName>
</protein>
<name>A0A914RUU9_PAREQ</name>
<dbReference type="Proteomes" id="UP000887564">
    <property type="component" value="Unplaced"/>
</dbReference>
<accession>A0A914RUU9</accession>
<keyword evidence="1" id="KW-1185">Reference proteome</keyword>
<dbReference type="WBParaSite" id="PEQ_0000862401-mRNA-1">
    <property type="protein sequence ID" value="PEQ_0000862401-mRNA-1"/>
    <property type="gene ID" value="PEQ_0000862401"/>
</dbReference>
<dbReference type="AlphaFoldDB" id="A0A914RUU9"/>
<evidence type="ECO:0000313" key="1">
    <source>
        <dbReference type="Proteomes" id="UP000887564"/>
    </source>
</evidence>